<dbReference type="EMBL" id="JAACJP010000043">
    <property type="protein sequence ID" value="KAF5372309.1"/>
    <property type="molecule type" value="Genomic_DNA"/>
</dbReference>
<evidence type="ECO:0000313" key="2">
    <source>
        <dbReference type="Proteomes" id="UP000565441"/>
    </source>
</evidence>
<dbReference type="Proteomes" id="UP000565441">
    <property type="component" value="Unassembled WGS sequence"/>
</dbReference>
<dbReference type="SUPFAM" id="SSF81383">
    <property type="entry name" value="F-box domain"/>
    <property type="match status" value="1"/>
</dbReference>
<reference evidence="1 2" key="1">
    <citation type="journal article" date="2020" name="ISME J.">
        <title>Uncovering the hidden diversity of litter-decomposition mechanisms in mushroom-forming fungi.</title>
        <authorList>
            <person name="Floudas D."/>
            <person name="Bentzer J."/>
            <person name="Ahren D."/>
            <person name="Johansson T."/>
            <person name="Persson P."/>
            <person name="Tunlid A."/>
        </authorList>
    </citation>
    <scope>NUCLEOTIDE SEQUENCE [LARGE SCALE GENOMIC DNA]</scope>
    <source>
        <strain evidence="1 2">CBS 661.87</strain>
    </source>
</reference>
<evidence type="ECO:0000313" key="1">
    <source>
        <dbReference type="EMBL" id="KAF5372309.1"/>
    </source>
</evidence>
<sequence>MAQPPICSLPLELLEEIADVVDPNTQLALCLVSKLFHSLTLASLYRVIYLDTPSSVVACCRTLAQNKKAAMAVRNFSIYYTPFAPPGIHYFTSFYSNVRAALMQLPHLQELKLMVFDPTYIQVLNHAFFPSLRHFECQLALTDSLILFLNRHPMIIYLQIAPNEALRPLSIGSILPQVVLPKLQYFIGNSECVSALVPDASLRAAFIFWEANDGTPQDAIRSLERSSGDTINLVSCRRRGWNLDLLDLISIWLPNIYVLIITNLLVVDSRPSEAYLTTVRGLLSRFSMLRHLHLYCVDTWKMSNLSCNLDEDFATVMEWGAACPSLVECILPHSNNMKWIRLHDLWIPDPTNPQGAEWTLKMLYSNTHPRWNQLLVDITNHLRKKSGYTQRFEDIFIALRCLTLNDDEDGIVVDNTENVVQQEEDRRLTDV</sequence>
<keyword evidence="2" id="KW-1185">Reference proteome</keyword>
<organism evidence="1 2">
    <name type="scientific">Tricholomella constricta</name>
    <dbReference type="NCBI Taxonomy" id="117010"/>
    <lineage>
        <taxon>Eukaryota</taxon>
        <taxon>Fungi</taxon>
        <taxon>Dikarya</taxon>
        <taxon>Basidiomycota</taxon>
        <taxon>Agaricomycotina</taxon>
        <taxon>Agaricomycetes</taxon>
        <taxon>Agaricomycetidae</taxon>
        <taxon>Agaricales</taxon>
        <taxon>Tricholomatineae</taxon>
        <taxon>Lyophyllaceae</taxon>
        <taxon>Tricholomella</taxon>
    </lineage>
</organism>
<evidence type="ECO:0008006" key="3">
    <source>
        <dbReference type="Google" id="ProtNLM"/>
    </source>
</evidence>
<gene>
    <name evidence="1" type="ORF">D9615_009252</name>
</gene>
<proteinExistence type="predicted"/>
<comment type="caution">
    <text evidence="1">The sequence shown here is derived from an EMBL/GenBank/DDBJ whole genome shotgun (WGS) entry which is preliminary data.</text>
</comment>
<dbReference type="InterPro" id="IPR036047">
    <property type="entry name" value="F-box-like_dom_sf"/>
</dbReference>
<name>A0A8H5LWV3_9AGAR</name>
<accession>A0A8H5LWV3</accession>
<protein>
    <recommendedName>
        <fullName evidence="3">F-box domain-containing protein</fullName>
    </recommendedName>
</protein>
<dbReference type="OrthoDB" id="3190489at2759"/>
<dbReference type="AlphaFoldDB" id="A0A8H5LWV3"/>